<evidence type="ECO:0000256" key="8">
    <source>
        <dbReference type="ARBA" id="ARBA00023160"/>
    </source>
</evidence>
<evidence type="ECO:0000259" key="12">
    <source>
        <dbReference type="Pfam" id="PF08545"/>
    </source>
</evidence>
<dbReference type="GO" id="GO:0004315">
    <property type="term" value="F:3-oxoacyl-[acyl-carrier-protein] synthase activity"/>
    <property type="evidence" value="ECO:0007669"/>
    <property type="project" value="InterPro"/>
</dbReference>
<evidence type="ECO:0000256" key="10">
    <source>
        <dbReference type="ARBA" id="ARBA00057449"/>
    </source>
</evidence>
<comment type="caution">
    <text evidence="13">The sequence shown here is derived from an EMBL/GenBank/DDBJ whole genome shotgun (WGS) entry which is preliminary data.</text>
</comment>
<dbReference type="Pfam" id="PF08541">
    <property type="entry name" value="ACP_syn_III_C"/>
    <property type="match status" value="2"/>
</dbReference>
<sequence>MDLYFILIMYFPKGFVVAALLKGLGLLLDIHVHDLQILSLCMLETRFISKGCKLVGCGSALPNLQVSNDDLAKIIDTSDEWIFSRTGIHNRRILSGKESMTSLAVEASKKALQMAEVEPDDVDLILFCSSTAEDLLGGAPMVQEKLRCKGNPPAFDIRAACSGFVLGLVSASCYIQGGGFKNVLVIGADCMSRYVDWTDKRTCCLFGDGAGAVLVQVCDSEENGLFSFDLHTDGNCNRHLNSGINHNETNLGNNGSVMGFPTTHPSFSHIQMNGQEVFRFAVKAVPQTVEASLAKAGLKLSDMDWLLMHQANQRIIESIAAKLEFPKDKVISNLENYGNTGGASIPLALDEAVRSGRVKRGQTIMTVGYGAGLTSASTIMRWDANRPRFYSLNIFSKRITCSNTSRTSRLISKGCKLVGCGSGLPNLQVSNEDLSKVMDTSDEWISSRTGIRNRRILSGNESLTDLAVEAARKALQMAEVEPDDVDLILFCSSTPEDLFGGAPMVQKTLGCKRNPPAFDIRAACSGFLLGLISASCYIRGGGFKNVLVIGADSVSRYVDWTDKGTCVLFGDGAGAILVQACDSEEDGVFGFDLHTDGSGNRHLEAGIKQNETDLGNGSVLGFPTTQPSISYIQMNGPEVFRFAGKVVPQTIKDSLAKAGLKLLDIDWLLIHQANQRIIDRVSAALDFPKDKVISNLENYGNTSAASIPLALDEAVRSGRVKQGQTIMTAGFGAGLTWASAINVLVIGADYISRYVDWTDKGTRVLFGSGNWLHRTATITTTTTTTLNRY</sequence>
<proteinExistence type="inferred from homology"/>
<name>A0A124SD17_CYNCS</name>
<dbReference type="EC" id="2.3.1.180" evidence="3"/>
<keyword evidence="14" id="KW-1185">Reference proteome</keyword>
<keyword evidence="4" id="KW-0444">Lipid biosynthesis</keyword>
<comment type="catalytic activity">
    <reaction evidence="9">
        <text>malonyl-[ACP] + acetyl-CoA + H(+) = 3-oxobutanoyl-[ACP] + CO2 + CoA</text>
        <dbReference type="Rhea" id="RHEA:12080"/>
        <dbReference type="Rhea" id="RHEA-COMP:9623"/>
        <dbReference type="Rhea" id="RHEA-COMP:9625"/>
        <dbReference type="ChEBI" id="CHEBI:15378"/>
        <dbReference type="ChEBI" id="CHEBI:16526"/>
        <dbReference type="ChEBI" id="CHEBI:57287"/>
        <dbReference type="ChEBI" id="CHEBI:57288"/>
        <dbReference type="ChEBI" id="CHEBI:78449"/>
        <dbReference type="ChEBI" id="CHEBI:78450"/>
        <dbReference type="EC" id="2.3.1.180"/>
    </reaction>
</comment>
<accession>A0A124SD17</accession>
<dbReference type="OMA" id="YVDWTDK"/>
<keyword evidence="7" id="KW-0443">Lipid metabolism</keyword>
<dbReference type="HAMAP" id="MF_01815">
    <property type="entry name" value="FabH"/>
    <property type="match status" value="2"/>
</dbReference>
<organism evidence="13 14">
    <name type="scientific">Cynara cardunculus var. scolymus</name>
    <name type="common">Globe artichoke</name>
    <name type="synonym">Cynara scolymus</name>
    <dbReference type="NCBI Taxonomy" id="59895"/>
    <lineage>
        <taxon>Eukaryota</taxon>
        <taxon>Viridiplantae</taxon>
        <taxon>Streptophyta</taxon>
        <taxon>Embryophyta</taxon>
        <taxon>Tracheophyta</taxon>
        <taxon>Spermatophyta</taxon>
        <taxon>Magnoliopsida</taxon>
        <taxon>eudicotyledons</taxon>
        <taxon>Gunneridae</taxon>
        <taxon>Pentapetalae</taxon>
        <taxon>asterids</taxon>
        <taxon>campanulids</taxon>
        <taxon>Asterales</taxon>
        <taxon>Asteraceae</taxon>
        <taxon>Carduoideae</taxon>
        <taxon>Cardueae</taxon>
        <taxon>Carduinae</taxon>
        <taxon>Cynara</taxon>
    </lineage>
</organism>
<dbReference type="NCBIfam" id="TIGR00747">
    <property type="entry name" value="fabH"/>
    <property type="match status" value="2"/>
</dbReference>
<dbReference type="STRING" id="59895.A0A124SD17"/>
<comment type="pathway">
    <text evidence="1">Lipid metabolism; fatty acid biosynthesis.</text>
</comment>
<dbReference type="PANTHER" id="PTHR43091">
    <property type="entry name" value="3-OXOACYL-[ACYL-CARRIER-PROTEIN] SYNTHASE"/>
    <property type="match status" value="1"/>
</dbReference>
<dbReference type="Gene3D" id="3.40.47.10">
    <property type="match status" value="3"/>
</dbReference>
<dbReference type="InterPro" id="IPR013751">
    <property type="entry name" value="ACP_syn_III_N"/>
</dbReference>
<evidence type="ECO:0000313" key="14">
    <source>
        <dbReference type="Proteomes" id="UP000243975"/>
    </source>
</evidence>
<evidence type="ECO:0000256" key="2">
    <source>
        <dbReference type="ARBA" id="ARBA00008642"/>
    </source>
</evidence>
<dbReference type="PANTHER" id="PTHR43091:SF4">
    <property type="entry name" value="BETA-KETOACYL-[ACYL-CARRIER-PROTEIN] SYNTHASE III"/>
    <property type="match status" value="1"/>
</dbReference>
<comment type="function">
    <text evidence="10">Catalyzes the condensation reaction of fatty acid synthesis by the addition to an acyl acceptor of two carbons from malonyl-ACP. KAS III catalyzes the first condensation reaction which initiates fatty acid synthesis and may therefore play a role in governing the total rate of fatty acid production. Possesses both acetoacetyl-ACP synthase and acetyl transacylase activities.</text>
</comment>
<dbReference type="GO" id="GO:0009507">
    <property type="term" value="C:chloroplast"/>
    <property type="evidence" value="ECO:0007669"/>
    <property type="project" value="TreeGrafter"/>
</dbReference>
<protein>
    <recommendedName>
        <fullName evidence="3">beta-ketoacyl-[acyl-carrier-protein] synthase III</fullName>
        <ecNumber evidence="3">2.3.1.180</ecNumber>
    </recommendedName>
</protein>
<dbReference type="CDD" id="cd00830">
    <property type="entry name" value="KAS_III"/>
    <property type="match status" value="2"/>
</dbReference>
<dbReference type="FunFam" id="3.40.47.10:FF:000004">
    <property type="entry name" value="3-oxoacyl-[acyl-carrier-protein] synthase 3"/>
    <property type="match status" value="2"/>
</dbReference>
<evidence type="ECO:0000259" key="11">
    <source>
        <dbReference type="Pfam" id="PF08541"/>
    </source>
</evidence>
<evidence type="ECO:0000256" key="7">
    <source>
        <dbReference type="ARBA" id="ARBA00023098"/>
    </source>
</evidence>
<dbReference type="Proteomes" id="UP000243975">
    <property type="component" value="Unassembled WGS sequence"/>
</dbReference>
<dbReference type="UniPathway" id="UPA00094"/>
<keyword evidence="5" id="KW-0808">Transferase</keyword>
<dbReference type="GO" id="GO:0006633">
    <property type="term" value="P:fatty acid biosynthetic process"/>
    <property type="evidence" value="ECO:0007669"/>
    <property type="project" value="UniProtKB-UniPathway"/>
</dbReference>
<dbReference type="GO" id="GO:0033818">
    <property type="term" value="F:beta-ketoacyl-acyl-carrier-protein synthase III activity"/>
    <property type="evidence" value="ECO:0007669"/>
    <property type="project" value="UniProtKB-EC"/>
</dbReference>
<gene>
    <name evidence="13" type="ORF">Ccrd_002425</name>
</gene>
<keyword evidence="8" id="KW-0275">Fatty acid biosynthesis</keyword>
<dbReference type="SUPFAM" id="SSF53901">
    <property type="entry name" value="Thiolase-like"/>
    <property type="match status" value="2"/>
</dbReference>
<dbReference type="NCBIfam" id="NF006829">
    <property type="entry name" value="PRK09352.1"/>
    <property type="match status" value="2"/>
</dbReference>
<evidence type="ECO:0000256" key="1">
    <source>
        <dbReference type="ARBA" id="ARBA00005194"/>
    </source>
</evidence>
<reference evidence="13 14" key="1">
    <citation type="journal article" date="2016" name="Sci. Rep.">
        <title>The genome sequence of the outbreeding globe artichoke constructed de novo incorporating a phase-aware low-pass sequencing strategy of F1 progeny.</title>
        <authorList>
            <person name="Scaglione D."/>
            <person name="Reyes-Chin-Wo S."/>
            <person name="Acquadro A."/>
            <person name="Froenicke L."/>
            <person name="Portis E."/>
            <person name="Beitel C."/>
            <person name="Tirone M."/>
            <person name="Mauro R."/>
            <person name="Lo Monaco A."/>
            <person name="Mauromicale G."/>
            <person name="Faccioli P."/>
            <person name="Cattivelli L."/>
            <person name="Rieseberg L."/>
            <person name="Michelmore R."/>
            <person name="Lanteri S."/>
        </authorList>
    </citation>
    <scope>NUCLEOTIDE SEQUENCE [LARGE SCALE GENOMIC DNA]</scope>
    <source>
        <strain evidence="13">2C</strain>
    </source>
</reference>
<dbReference type="InterPro" id="IPR004655">
    <property type="entry name" value="FabH"/>
</dbReference>
<dbReference type="Gramene" id="KVH95516">
    <property type="protein sequence ID" value="KVH95516"/>
    <property type="gene ID" value="Ccrd_002425"/>
</dbReference>
<feature type="domain" description="Beta-ketoacyl-[acyl-carrier-protein] synthase III N-terminal" evidence="12">
    <location>
        <begin position="155"/>
        <end position="234"/>
    </location>
</feature>
<evidence type="ECO:0000313" key="13">
    <source>
        <dbReference type="EMBL" id="KVH95516.1"/>
    </source>
</evidence>
<feature type="domain" description="Beta-ketoacyl-[acyl-carrier-protein] synthase III C-terminal" evidence="11">
    <location>
        <begin position="655"/>
        <end position="741"/>
    </location>
</feature>
<evidence type="ECO:0000256" key="9">
    <source>
        <dbReference type="ARBA" id="ARBA00052419"/>
    </source>
</evidence>
<feature type="domain" description="Beta-ketoacyl-[acyl-carrier-protein] synthase III C-terminal" evidence="11">
    <location>
        <begin position="293"/>
        <end position="382"/>
    </location>
</feature>
<evidence type="ECO:0000256" key="3">
    <source>
        <dbReference type="ARBA" id="ARBA00012333"/>
    </source>
</evidence>
<dbReference type="AlphaFoldDB" id="A0A124SD17"/>
<feature type="domain" description="Beta-ketoacyl-[acyl-carrier-protein] synthase III N-terminal" evidence="12">
    <location>
        <begin position="518"/>
        <end position="597"/>
    </location>
</feature>
<evidence type="ECO:0000256" key="5">
    <source>
        <dbReference type="ARBA" id="ARBA00022679"/>
    </source>
</evidence>
<comment type="similarity">
    <text evidence="2">Belongs to the thiolase-like superfamily. FabH family.</text>
</comment>
<dbReference type="InterPro" id="IPR013747">
    <property type="entry name" value="ACP_syn_III_C"/>
</dbReference>
<dbReference type="Pfam" id="PF08545">
    <property type="entry name" value="ACP_syn_III"/>
    <property type="match status" value="2"/>
</dbReference>
<evidence type="ECO:0000256" key="4">
    <source>
        <dbReference type="ARBA" id="ARBA00022516"/>
    </source>
</evidence>
<dbReference type="EMBL" id="LEKV01004385">
    <property type="protein sequence ID" value="KVH95516.1"/>
    <property type="molecule type" value="Genomic_DNA"/>
</dbReference>
<evidence type="ECO:0000256" key="6">
    <source>
        <dbReference type="ARBA" id="ARBA00022832"/>
    </source>
</evidence>
<dbReference type="InterPro" id="IPR016039">
    <property type="entry name" value="Thiolase-like"/>
</dbReference>
<keyword evidence="6" id="KW-0276">Fatty acid metabolism</keyword>